<dbReference type="Proteomes" id="UP000051952">
    <property type="component" value="Unassembled WGS sequence"/>
</dbReference>
<dbReference type="EMBL" id="CYKH01002229">
    <property type="protein sequence ID" value="CUG94299.1"/>
    <property type="molecule type" value="Genomic_DNA"/>
</dbReference>
<evidence type="ECO:0000313" key="2">
    <source>
        <dbReference type="Proteomes" id="UP000051952"/>
    </source>
</evidence>
<proteinExistence type="predicted"/>
<reference evidence="2" key="1">
    <citation type="submission" date="2015-09" db="EMBL/GenBank/DDBJ databases">
        <authorList>
            <consortium name="Pathogen Informatics"/>
        </authorList>
    </citation>
    <scope>NUCLEOTIDE SEQUENCE [LARGE SCALE GENOMIC DNA]</scope>
    <source>
        <strain evidence="2">Lake Konstanz</strain>
    </source>
</reference>
<dbReference type="VEuPathDB" id="TriTrypDB:BSAL_47490"/>
<keyword evidence="2" id="KW-1185">Reference proteome</keyword>
<protein>
    <submittedName>
        <fullName evidence="1">Uncharacterized protein</fullName>
    </submittedName>
</protein>
<feature type="non-terminal residue" evidence="1">
    <location>
        <position position="1"/>
    </location>
</feature>
<organism evidence="1 2">
    <name type="scientific">Bodo saltans</name>
    <name type="common">Flagellated protozoan</name>
    <dbReference type="NCBI Taxonomy" id="75058"/>
    <lineage>
        <taxon>Eukaryota</taxon>
        <taxon>Discoba</taxon>
        <taxon>Euglenozoa</taxon>
        <taxon>Kinetoplastea</taxon>
        <taxon>Metakinetoplastina</taxon>
        <taxon>Eubodonida</taxon>
        <taxon>Bodonidae</taxon>
        <taxon>Bodo</taxon>
    </lineage>
</organism>
<accession>A0A0S4JXZ7</accession>
<name>A0A0S4JXZ7_BODSA</name>
<evidence type="ECO:0000313" key="1">
    <source>
        <dbReference type="EMBL" id="CUG94299.1"/>
    </source>
</evidence>
<gene>
    <name evidence="1" type="ORF">BSAL_47490</name>
</gene>
<sequence length="113" mass="12124">FLFDLLAVPFAIVQTDVLILICAFHHSLRDFLGVQFPPAGGGDDGGYSVAGRGCPPYRGRRNGIAAATSDAQVPEAHLLQGCGTAPCAQARHNRSLFSYKKTTGIIQPKEKQR</sequence>
<dbReference type="AlphaFoldDB" id="A0A0S4JXZ7"/>